<dbReference type="HOGENOM" id="CLU_3354960_0_0_9"/>
<evidence type="ECO:0000313" key="1">
    <source>
        <dbReference type="EMBL" id="EST53813.1"/>
    </source>
</evidence>
<comment type="caution">
    <text evidence="1">The sequence shown here is derived from an EMBL/GenBank/DDBJ whole genome shotgun (WGS) entry which is preliminary data.</text>
</comment>
<evidence type="ECO:0000313" key="2">
    <source>
        <dbReference type="Proteomes" id="UP000017973"/>
    </source>
</evidence>
<accession>V6MEK2</accession>
<dbReference type="AlphaFoldDB" id="V6MEK2"/>
<proteinExistence type="predicted"/>
<organism evidence="1 2">
    <name type="scientific">Brevibacillus panacihumi W25</name>
    <dbReference type="NCBI Taxonomy" id="1408254"/>
    <lineage>
        <taxon>Bacteria</taxon>
        <taxon>Bacillati</taxon>
        <taxon>Bacillota</taxon>
        <taxon>Bacilli</taxon>
        <taxon>Bacillales</taxon>
        <taxon>Paenibacillaceae</taxon>
        <taxon>Brevibacillus</taxon>
    </lineage>
</organism>
<name>V6MEK2_9BACL</name>
<sequence length="36" mass="3914">MYPAKPSIKEIVKGSGFGKILKTNELLRVKPAISAK</sequence>
<gene>
    <name evidence="1" type="ORF">T458_15580</name>
</gene>
<dbReference type="EMBL" id="AYJU01000017">
    <property type="protein sequence ID" value="EST53813.1"/>
    <property type="molecule type" value="Genomic_DNA"/>
</dbReference>
<protein>
    <submittedName>
        <fullName evidence="1">Uncharacterized protein</fullName>
    </submittedName>
</protein>
<keyword evidence="2" id="KW-1185">Reference proteome</keyword>
<dbReference type="Proteomes" id="UP000017973">
    <property type="component" value="Unassembled WGS sequence"/>
</dbReference>
<reference evidence="1 2" key="1">
    <citation type="journal article" date="2014" name="Genome Announc.">
        <title>Draft Genome Sequence of Brevibacillus panacihumi Strain W25, a Halotolerant Hydrocarbon-Degrading Bacterium.</title>
        <authorList>
            <person name="Wang X."/>
            <person name="Jin D."/>
            <person name="Zhou L."/>
            <person name="Wu L."/>
            <person name="An W."/>
            <person name="Chen Y."/>
            <person name="Zhao L."/>
        </authorList>
    </citation>
    <scope>NUCLEOTIDE SEQUENCE [LARGE SCALE GENOMIC DNA]</scope>
    <source>
        <strain evidence="1 2">W25</strain>
    </source>
</reference>